<keyword evidence="3" id="KW-0560">Oxidoreductase</keyword>
<dbReference type="Pfam" id="PF01370">
    <property type="entry name" value="Epimerase"/>
    <property type="match status" value="1"/>
</dbReference>
<dbReference type="EMBL" id="MK867354">
    <property type="protein sequence ID" value="QFG06380.1"/>
    <property type="molecule type" value="Genomic_DNA"/>
</dbReference>
<dbReference type="HAMAP" id="MF_00956">
    <property type="entry name" value="GDP_fucose_synth"/>
    <property type="match status" value="1"/>
</dbReference>
<dbReference type="InterPro" id="IPR028614">
    <property type="entry name" value="GDP_fucose/colitose_synth"/>
</dbReference>
<organism evidence="6 7">
    <name type="scientific">Synechococcus phage S-SCSM1</name>
    <dbReference type="NCBI Taxonomy" id="2588487"/>
    <lineage>
        <taxon>Viruses</taxon>
        <taxon>Duplodnaviria</taxon>
        <taxon>Heunggongvirae</taxon>
        <taxon>Uroviricota</taxon>
        <taxon>Caudoviricetes</taxon>
        <taxon>Pantevenvirales</taxon>
        <taxon>Kyanoviridae</taxon>
        <taxon>Zhoulongquanvirus</taxon>
        <taxon>Zhoulongquanvirus esscess</taxon>
    </lineage>
</organism>
<dbReference type="Gene3D" id="3.90.25.10">
    <property type="entry name" value="UDP-galactose 4-epimerase, domain 1"/>
    <property type="match status" value="1"/>
</dbReference>
<keyword evidence="4" id="KW-0413">Isomerase</keyword>
<dbReference type="GO" id="GO:0016853">
    <property type="term" value="F:isomerase activity"/>
    <property type="evidence" value="ECO:0007669"/>
    <property type="project" value="UniProtKB-KW"/>
</dbReference>
<dbReference type="GO" id="GO:0050577">
    <property type="term" value="F:GDP-L-fucose synthase activity"/>
    <property type="evidence" value="ECO:0007669"/>
    <property type="project" value="TreeGrafter"/>
</dbReference>
<name>A0A6M2ZHK6_9CAUD</name>
<dbReference type="PANTHER" id="PTHR43238">
    <property type="entry name" value="GDP-L-FUCOSE SYNTHASE"/>
    <property type="match status" value="1"/>
</dbReference>
<dbReference type="Gene3D" id="3.40.50.720">
    <property type="entry name" value="NAD(P)-binding Rossmann-like Domain"/>
    <property type="match status" value="1"/>
</dbReference>
<protein>
    <submittedName>
        <fullName evidence="6">GDP-L-fucose synthase</fullName>
    </submittedName>
</protein>
<gene>
    <name evidence="6" type="ORF">SSCSM1_122</name>
</gene>
<evidence type="ECO:0000256" key="3">
    <source>
        <dbReference type="ARBA" id="ARBA00023002"/>
    </source>
</evidence>
<dbReference type="PANTHER" id="PTHR43238:SF1">
    <property type="entry name" value="GDP-L-FUCOSE SYNTHASE"/>
    <property type="match status" value="1"/>
</dbReference>
<keyword evidence="7" id="KW-1185">Reference proteome</keyword>
<evidence type="ECO:0000259" key="5">
    <source>
        <dbReference type="Pfam" id="PF01370"/>
    </source>
</evidence>
<evidence type="ECO:0000313" key="7">
    <source>
        <dbReference type="Proteomes" id="UP000515683"/>
    </source>
</evidence>
<evidence type="ECO:0000256" key="2">
    <source>
        <dbReference type="ARBA" id="ARBA00022857"/>
    </source>
</evidence>
<sequence>MDSDSKIYVAGHNGLVGSAIVRKLKADGYTNILNPVHKVPNLLYYQEVFDFFEAERPDYVFCAAAKVGGILGNKNYKADIIWENLMIQTNLIECSWDWNVKKLVFLGSSCIYPKHAQIPIKEDALMTGPLEPTNDAYAVAKIAGIKMCQSYHEQHGFNGISLMPCNLYGPGDNFHPEKSHVLPGLIHRFHEAKEQNLPTVTCWGDGSPLREFLHVDDLADACVYLMNNYDDPQQIINVGSGTEVSIRELAETIADVVGYKGLIMWDTEKPNGTMRKVMDVSRIKATGWEPKIGLREGIQMTYDWYIEKQGVIRGIDDIEDEVNEILKKSNCSGC</sequence>
<reference evidence="6" key="1">
    <citation type="submission" date="2019-04" db="EMBL/GenBank/DDBJ databases">
        <title>Genomic and proteomic characterization of cyanophage S-SCSM1 provides new insights into understanding the viral gene diversity and phage-host interactions.</title>
        <authorList>
            <person name="Wang Q."/>
            <person name="Xu Y."/>
            <person name="Jiao N."/>
            <person name="Zhang R."/>
        </authorList>
    </citation>
    <scope>NUCLEOTIDE SEQUENCE [LARGE SCALE GENOMIC DNA]</scope>
</reference>
<evidence type="ECO:0000313" key="6">
    <source>
        <dbReference type="EMBL" id="QFG06380.1"/>
    </source>
</evidence>
<evidence type="ECO:0000256" key="1">
    <source>
        <dbReference type="ARBA" id="ARBA00005959"/>
    </source>
</evidence>
<feature type="domain" description="NAD-dependent epimerase/dehydratase" evidence="5">
    <location>
        <begin position="7"/>
        <end position="239"/>
    </location>
</feature>
<accession>A0A6M2ZHK6</accession>
<proteinExistence type="inferred from homology"/>
<dbReference type="CDD" id="cd05239">
    <property type="entry name" value="GDP_FS_SDR_e"/>
    <property type="match status" value="1"/>
</dbReference>
<dbReference type="InterPro" id="IPR036291">
    <property type="entry name" value="NAD(P)-bd_dom_sf"/>
</dbReference>
<dbReference type="Proteomes" id="UP000515683">
    <property type="component" value="Segment"/>
</dbReference>
<dbReference type="SUPFAM" id="SSF51735">
    <property type="entry name" value="NAD(P)-binding Rossmann-fold domains"/>
    <property type="match status" value="1"/>
</dbReference>
<keyword evidence="2" id="KW-0521">NADP</keyword>
<evidence type="ECO:0000256" key="4">
    <source>
        <dbReference type="ARBA" id="ARBA00023235"/>
    </source>
</evidence>
<dbReference type="InterPro" id="IPR001509">
    <property type="entry name" value="Epimerase_deHydtase"/>
</dbReference>
<comment type="similarity">
    <text evidence="1">Belongs to the NAD(P)-dependent epimerase/dehydratase family. Fucose synthase subfamily.</text>
</comment>